<dbReference type="AlphaFoldDB" id="A0A914ALK4"/>
<organism evidence="1 2">
    <name type="scientific">Patiria miniata</name>
    <name type="common">Bat star</name>
    <name type="synonym">Asterina miniata</name>
    <dbReference type="NCBI Taxonomy" id="46514"/>
    <lineage>
        <taxon>Eukaryota</taxon>
        <taxon>Metazoa</taxon>
        <taxon>Echinodermata</taxon>
        <taxon>Eleutherozoa</taxon>
        <taxon>Asterozoa</taxon>
        <taxon>Asteroidea</taxon>
        <taxon>Valvatacea</taxon>
        <taxon>Valvatida</taxon>
        <taxon>Asterinidae</taxon>
        <taxon>Patiria</taxon>
    </lineage>
</organism>
<dbReference type="Proteomes" id="UP000887568">
    <property type="component" value="Unplaced"/>
</dbReference>
<evidence type="ECO:0000313" key="2">
    <source>
        <dbReference type="Proteomes" id="UP000887568"/>
    </source>
</evidence>
<reference evidence="1" key="1">
    <citation type="submission" date="2022-11" db="UniProtKB">
        <authorList>
            <consortium name="EnsemblMetazoa"/>
        </authorList>
    </citation>
    <scope>IDENTIFICATION</scope>
</reference>
<dbReference type="RefSeq" id="XP_038064885.1">
    <property type="nucleotide sequence ID" value="XM_038208957.1"/>
</dbReference>
<dbReference type="OrthoDB" id="6144714at2759"/>
<dbReference type="EnsemblMetazoa" id="XM_038208957.1">
    <property type="protein sequence ID" value="XP_038064885.1"/>
    <property type="gene ID" value="LOC119735252"/>
</dbReference>
<protein>
    <submittedName>
        <fullName evidence="1">Uncharacterized protein</fullName>
    </submittedName>
</protein>
<dbReference type="GeneID" id="119735252"/>
<keyword evidence="2" id="KW-1185">Reference proteome</keyword>
<name>A0A914ALK4_PATMI</name>
<proteinExistence type="predicted"/>
<dbReference type="PANTHER" id="PTHR33332">
    <property type="entry name" value="REVERSE TRANSCRIPTASE DOMAIN-CONTAINING PROTEIN"/>
    <property type="match status" value="1"/>
</dbReference>
<sequence>MHMGNNNPGCIYQMGDTKLQERDQEKDLGVYICNNCKSSVQCAKSAQKAMNSLRVIKRTFKHITKDSFAVLYKTYIRLHLEYCVQAWNPGLRKDIHTLEKVQRRATKLVPAVRHLSYPDMLEALDLYSLEQRRTRGDLIEVFKIFNGFDKTEPTRFFKISNTRETRGHNMKIFKSGMNKALRCRQDFFSQRVVNTWNDLPSYVVNAKTTNSFKHELDEYWKRYGVIKAYKA</sequence>
<evidence type="ECO:0000313" key="1">
    <source>
        <dbReference type="EnsemblMetazoa" id="XP_038064885.1"/>
    </source>
</evidence>
<dbReference type="OMA" id="GNCEEEM"/>
<dbReference type="PRINTS" id="PR01345">
    <property type="entry name" value="CERVTRCPTASE"/>
</dbReference>
<accession>A0A914ALK4</accession>